<dbReference type="PANTHER" id="PTHR42648:SF28">
    <property type="entry name" value="TRANSPOSON-ENCODED PROTEIN WITH RIBONUCLEASE H-LIKE AND RETROVIRUS ZINC FINGER-LIKE DOMAINS"/>
    <property type="match status" value="1"/>
</dbReference>
<comment type="caution">
    <text evidence="2">The sequence shown here is derived from an EMBL/GenBank/DDBJ whole genome shotgun (WGS) entry which is preliminary data.</text>
</comment>
<dbReference type="EMBL" id="QGNW01000065">
    <property type="protein sequence ID" value="RVX03485.1"/>
    <property type="molecule type" value="Genomic_DNA"/>
</dbReference>
<gene>
    <name evidence="2" type="primary">POLX_2123</name>
    <name evidence="2" type="ORF">CK203_027795</name>
</gene>
<dbReference type="InterPro" id="IPR012337">
    <property type="entry name" value="RNaseH-like_sf"/>
</dbReference>
<dbReference type="Gene3D" id="3.30.420.10">
    <property type="entry name" value="Ribonuclease H-like superfamily/Ribonuclease H"/>
    <property type="match status" value="1"/>
</dbReference>
<dbReference type="PANTHER" id="PTHR42648">
    <property type="entry name" value="TRANSPOSASE, PUTATIVE-RELATED"/>
    <property type="match status" value="1"/>
</dbReference>
<dbReference type="InterPro" id="IPR039537">
    <property type="entry name" value="Retrotran_Ty1/copia-like"/>
</dbReference>
<organism evidence="2 3">
    <name type="scientific">Vitis vinifera</name>
    <name type="common">Grape</name>
    <dbReference type="NCBI Taxonomy" id="29760"/>
    <lineage>
        <taxon>Eukaryota</taxon>
        <taxon>Viridiplantae</taxon>
        <taxon>Streptophyta</taxon>
        <taxon>Embryophyta</taxon>
        <taxon>Tracheophyta</taxon>
        <taxon>Spermatophyta</taxon>
        <taxon>Magnoliopsida</taxon>
        <taxon>eudicotyledons</taxon>
        <taxon>Gunneridae</taxon>
        <taxon>Pentapetalae</taxon>
        <taxon>rosids</taxon>
        <taxon>Vitales</taxon>
        <taxon>Vitaceae</taxon>
        <taxon>Viteae</taxon>
        <taxon>Vitis</taxon>
    </lineage>
</organism>
<dbReference type="Proteomes" id="UP000288805">
    <property type="component" value="Unassembled WGS sequence"/>
</dbReference>
<accession>A0A438J3J0</accession>
<evidence type="ECO:0000313" key="3">
    <source>
        <dbReference type="Proteomes" id="UP000288805"/>
    </source>
</evidence>
<sequence length="267" mass="31295">MELGEIALMEMEGKDHNQAKKKEKGYAKPKEANAKKQTNKSKKGAKRSTDILEIIHSDICCPDMDAYGPKYFISFINDYSRYMYIYLLHNKNEALGAFKVFKAEAEKQCGKQIKMVRTDRGGEYYGRYTEDRQAPVLLRMYILNRVPTKVVPKTPFELWKCWKPSLRHIRVWECPSEVRVYNPQEKKLDPRTISAYFIGYAERSKDQVVQDLPEIVEQHHPQENVDSTLRRSTRLRKTIIPSDYVVYLQESDYDIGAENDLETFHKP</sequence>
<evidence type="ECO:0000313" key="2">
    <source>
        <dbReference type="EMBL" id="RVX03485.1"/>
    </source>
</evidence>
<name>A0A438J3J0_VITVI</name>
<protein>
    <submittedName>
        <fullName evidence="2">Retrovirus-related Pol polyprotein from transposon TNT 1-94</fullName>
    </submittedName>
</protein>
<dbReference type="SUPFAM" id="SSF53098">
    <property type="entry name" value="Ribonuclease H-like"/>
    <property type="match status" value="1"/>
</dbReference>
<feature type="region of interest" description="Disordered" evidence="1">
    <location>
        <begin position="1"/>
        <end position="45"/>
    </location>
</feature>
<feature type="compositionally biased region" description="Basic and acidic residues" evidence="1">
    <location>
        <begin position="11"/>
        <end position="34"/>
    </location>
</feature>
<dbReference type="GO" id="GO:0003676">
    <property type="term" value="F:nucleic acid binding"/>
    <property type="evidence" value="ECO:0007669"/>
    <property type="project" value="InterPro"/>
</dbReference>
<dbReference type="AlphaFoldDB" id="A0A438J3J0"/>
<evidence type="ECO:0000256" key="1">
    <source>
        <dbReference type="SAM" id="MobiDB-lite"/>
    </source>
</evidence>
<dbReference type="InterPro" id="IPR036397">
    <property type="entry name" value="RNaseH_sf"/>
</dbReference>
<reference evidence="2 3" key="1">
    <citation type="journal article" date="2018" name="PLoS Genet.">
        <title>Population sequencing reveals clonal diversity and ancestral inbreeding in the grapevine cultivar Chardonnay.</title>
        <authorList>
            <person name="Roach M.J."/>
            <person name="Johnson D.L."/>
            <person name="Bohlmann J."/>
            <person name="van Vuuren H.J."/>
            <person name="Jones S.J."/>
            <person name="Pretorius I.S."/>
            <person name="Schmidt S.A."/>
            <person name="Borneman A.R."/>
        </authorList>
    </citation>
    <scope>NUCLEOTIDE SEQUENCE [LARGE SCALE GENOMIC DNA]</scope>
    <source>
        <strain evidence="3">cv. Chardonnay</strain>
        <tissue evidence="2">Leaf</tissue>
    </source>
</reference>
<proteinExistence type="predicted"/>